<name>A0A519BHE4_ACIG2</name>
<sequence>MIIAIMNQKGGVGKTTTAVNLAVALKRNYDNVLLIDIDPQANASIHLGIRETADNSMAAVMSGEKNIKDIIKIADSNLEVAPANIALAGVELQIVNEVGREMILKDIVKDLYHDIIIIDCPPSLGLLSINALVAADKIIVPVLTEYFAMEGLSDFLKTVSMVKKKLNGKLEILGYLATGYANTSISKDILQNLHKHFDNQVFKTIIRVNTSLKEAPGTGKSIFYYKKNCRGYEDYEKLGEEVSQIIKSRNREIL</sequence>
<dbReference type="InterPro" id="IPR025669">
    <property type="entry name" value="AAA_dom"/>
</dbReference>
<dbReference type="Gene3D" id="3.40.50.300">
    <property type="entry name" value="P-loop containing nucleotide triphosphate hydrolases"/>
    <property type="match status" value="1"/>
</dbReference>
<evidence type="ECO:0000313" key="3">
    <source>
        <dbReference type="Proteomes" id="UP000316562"/>
    </source>
</evidence>
<dbReference type="CDD" id="cd02042">
    <property type="entry name" value="ParAB_family"/>
    <property type="match status" value="1"/>
</dbReference>
<dbReference type="EMBL" id="SGBC01000001">
    <property type="protein sequence ID" value="RZD16693.1"/>
    <property type="molecule type" value="Genomic_DNA"/>
</dbReference>
<dbReference type="InterPro" id="IPR050678">
    <property type="entry name" value="DNA_Partitioning_ATPase"/>
</dbReference>
<feature type="domain" description="AAA" evidence="1">
    <location>
        <begin position="2"/>
        <end position="172"/>
    </location>
</feature>
<reference evidence="2 3" key="1">
    <citation type="journal article" date="2019" name="ISME J.">
        <title>Insights into ecological role of a new deltaproteobacterial order Candidatus Acidulodesulfobacterales by metagenomics and metatranscriptomics.</title>
        <authorList>
            <person name="Tan S."/>
            <person name="Liu J."/>
            <person name="Fang Y."/>
            <person name="Hedlund B.P."/>
            <person name="Lian Z.H."/>
            <person name="Huang L.Y."/>
            <person name="Li J.T."/>
            <person name="Huang L.N."/>
            <person name="Li W.J."/>
            <person name="Jiang H.C."/>
            <person name="Dong H.L."/>
            <person name="Shu W.S."/>
        </authorList>
    </citation>
    <scope>NUCLEOTIDE SEQUENCE [LARGE SCALE GENOMIC DNA]</scope>
    <source>
        <strain evidence="2">AP2</strain>
    </source>
</reference>
<dbReference type="PANTHER" id="PTHR13696">
    <property type="entry name" value="P-LOOP CONTAINING NUCLEOSIDE TRIPHOSPHATE HYDROLASE"/>
    <property type="match status" value="1"/>
</dbReference>
<dbReference type="Proteomes" id="UP000316562">
    <property type="component" value="Unassembled WGS sequence"/>
</dbReference>
<dbReference type="Pfam" id="PF13614">
    <property type="entry name" value="AAA_31"/>
    <property type="match status" value="1"/>
</dbReference>
<gene>
    <name evidence="2" type="ORF">EVJ46_00175</name>
</gene>
<accession>A0A519BHE4</accession>
<organism evidence="2 3">
    <name type="scientific">Acididesulfobacter guangdongensis</name>
    <dbReference type="NCBI Taxonomy" id="2597225"/>
    <lineage>
        <taxon>Bacteria</taxon>
        <taxon>Deltaproteobacteria</taxon>
        <taxon>Candidatus Acidulodesulfobacterales</taxon>
        <taxon>Candidatus Acididesulfobacter</taxon>
    </lineage>
</organism>
<evidence type="ECO:0000259" key="1">
    <source>
        <dbReference type="Pfam" id="PF13614"/>
    </source>
</evidence>
<dbReference type="InterPro" id="IPR027417">
    <property type="entry name" value="P-loop_NTPase"/>
</dbReference>
<dbReference type="SUPFAM" id="SSF52540">
    <property type="entry name" value="P-loop containing nucleoside triphosphate hydrolases"/>
    <property type="match status" value="1"/>
</dbReference>
<dbReference type="FunFam" id="3.40.50.300:FF:000285">
    <property type="entry name" value="Sporulation initiation inhibitor Soj"/>
    <property type="match status" value="1"/>
</dbReference>
<proteinExistence type="predicted"/>
<dbReference type="AlphaFoldDB" id="A0A519BHE4"/>
<comment type="caution">
    <text evidence="2">The sequence shown here is derived from an EMBL/GenBank/DDBJ whole genome shotgun (WGS) entry which is preliminary data.</text>
</comment>
<protein>
    <submittedName>
        <fullName evidence="2">ParA family protein</fullName>
    </submittedName>
</protein>
<evidence type="ECO:0000313" key="2">
    <source>
        <dbReference type="EMBL" id="RZD16693.1"/>
    </source>
</evidence>
<dbReference type="PANTHER" id="PTHR13696:SF52">
    <property type="entry name" value="PARA FAMILY PROTEIN CT_582"/>
    <property type="match status" value="1"/>
</dbReference>
<dbReference type="PIRSF" id="PIRSF009320">
    <property type="entry name" value="Nuc_binding_HP_1000"/>
    <property type="match status" value="1"/>
</dbReference>